<evidence type="ECO:0000259" key="1">
    <source>
        <dbReference type="Pfam" id="PF09509"/>
    </source>
</evidence>
<dbReference type="AlphaFoldDB" id="A0A6N8KZ94"/>
<accession>A0A6N8KZ94</accession>
<gene>
    <name evidence="2" type="ORF">GQF63_12240</name>
</gene>
<name>A0A6N8KZ94_9SPHI</name>
<reference evidence="2 3" key="1">
    <citation type="submission" date="2019-12" db="EMBL/GenBank/DDBJ databases">
        <authorList>
            <person name="Dong K."/>
        </authorList>
    </citation>
    <scope>NUCLEOTIDE SEQUENCE [LARGE SCALE GENOMIC DNA]</scope>
    <source>
        <strain evidence="2 3">JCM 31225</strain>
    </source>
</reference>
<sequence length="284" mass="32717">MFYFIKFVLNLRNLVYCMAKKIFSPIDGGTLEGIAKILGHKEYGLTGTELSRFIPEAGLNDIDPTNTKWKRLFNSFVDFQNRSRNSNTILKFVNITMKPSRFIGRNDQFEFMRGELNKRLSFIGLTLNDAGVFNPIDTSRTIREAELRVNRFKSKLENRNIHSKIYEYCNTELISENYFHSVFEAVKSVFEEIRRKSNLTLDGGELIDKAFSIKNPILKINALQTETEISEQKGFANFLKGIFGMFRNTTAHAPKIVWNIGEDEALDIMTTVSLIHKKLENTCL</sequence>
<keyword evidence="3" id="KW-1185">Reference proteome</keyword>
<organism evidence="2 3">
    <name type="scientific">Sphingobacterium humi</name>
    <dbReference type="NCBI Taxonomy" id="1796905"/>
    <lineage>
        <taxon>Bacteria</taxon>
        <taxon>Pseudomonadati</taxon>
        <taxon>Bacteroidota</taxon>
        <taxon>Sphingobacteriia</taxon>
        <taxon>Sphingobacteriales</taxon>
        <taxon>Sphingobacteriaceae</taxon>
        <taxon>Sphingobacterium</taxon>
    </lineage>
</organism>
<evidence type="ECO:0000313" key="3">
    <source>
        <dbReference type="Proteomes" id="UP000435036"/>
    </source>
</evidence>
<dbReference type="Proteomes" id="UP000435036">
    <property type="component" value="Unassembled WGS sequence"/>
</dbReference>
<proteinExistence type="predicted"/>
<dbReference type="EMBL" id="WSQA01000008">
    <property type="protein sequence ID" value="MVZ62795.1"/>
    <property type="molecule type" value="Genomic_DNA"/>
</dbReference>
<dbReference type="Pfam" id="PF09509">
    <property type="entry name" value="Hypoth_Ymh"/>
    <property type="match status" value="1"/>
</dbReference>
<feature type="domain" description="Conserved hypothetical protein CHP02391" evidence="1">
    <location>
        <begin position="159"/>
        <end position="279"/>
    </location>
</feature>
<evidence type="ECO:0000313" key="2">
    <source>
        <dbReference type="EMBL" id="MVZ62795.1"/>
    </source>
</evidence>
<dbReference type="NCBIfam" id="TIGR02391">
    <property type="entry name" value="hypoth_ymh"/>
    <property type="match status" value="1"/>
</dbReference>
<dbReference type="InterPro" id="IPR012654">
    <property type="entry name" value="CHP02391"/>
</dbReference>
<protein>
    <submittedName>
        <fullName evidence="2">TIGR02391 family protein</fullName>
    </submittedName>
</protein>
<comment type="caution">
    <text evidence="2">The sequence shown here is derived from an EMBL/GenBank/DDBJ whole genome shotgun (WGS) entry which is preliminary data.</text>
</comment>